<dbReference type="RefSeq" id="WP_212506512.1">
    <property type="nucleotide sequence ID" value="NZ_CP060696.1"/>
</dbReference>
<gene>
    <name evidence="2" type="ORF">H6X83_10910</name>
</gene>
<organism evidence="2 3">
    <name type="scientific">Caproicibacterium amylolyticum</name>
    <dbReference type="NCBI Taxonomy" id="2766537"/>
    <lineage>
        <taxon>Bacteria</taxon>
        <taxon>Bacillati</taxon>
        <taxon>Bacillota</taxon>
        <taxon>Clostridia</taxon>
        <taxon>Eubacteriales</taxon>
        <taxon>Oscillospiraceae</taxon>
        <taxon>Caproicibacterium</taxon>
    </lineage>
</organism>
<sequence>MMLEKGSRLVMIGDSVTDCGRDYNAAPAGWGSYGDGYVSLVNACLTGLAPEQKIMVVNKGVNGDTIRHLKNRWQQDVIDLHPDYLSIMIGINDVWRQFDGELQQLEVVSPQEYEQTYCALLEQTKPLVKNIFILSPFFMELNRNDPMRRRVEEYAEIARKAAKKYQLPYVDVQARIDRYLQSLSYFYISGDRVHPNLPGHMILAKAFLDEIGLEWNQR</sequence>
<reference evidence="2 3" key="1">
    <citation type="submission" date="2020-08" db="EMBL/GenBank/DDBJ databases">
        <authorList>
            <person name="Ren C."/>
            <person name="Gu Y."/>
            <person name="Xu Y."/>
        </authorList>
    </citation>
    <scope>NUCLEOTIDE SEQUENCE [LARGE SCALE GENOMIC DNA]</scope>
    <source>
        <strain evidence="2 3">LBM18003</strain>
    </source>
</reference>
<dbReference type="Pfam" id="PF13472">
    <property type="entry name" value="Lipase_GDSL_2"/>
    <property type="match status" value="1"/>
</dbReference>
<keyword evidence="3" id="KW-1185">Reference proteome</keyword>
<dbReference type="Gene3D" id="3.40.50.1110">
    <property type="entry name" value="SGNH hydrolase"/>
    <property type="match status" value="1"/>
</dbReference>
<dbReference type="GO" id="GO:0004622">
    <property type="term" value="F:phosphatidylcholine lysophospholipase activity"/>
    <property type="evidence" value="ECO:0007669"/>
    <property type="project" value="TreeGrafter"/>
</dbReference>
<dbReference type="PANTHER" id="PTHR30383">
    <property type="entry name" value="THIOESTERASE 1/PROTEASE 1/LYSOPHOSPHOLIPASE L1"/>
    <property type="match status" value="1"/>
</dbReference>
<keyword evidence="2" id="KW-0378">Hydrolase</keyword>
<evidence type="ECO:0000259" key="1">
    <source>
        <dbReference type="Pfam" id="PF13472"/>
    </source>
</evidence>
<evidence type="ECO:0000313" key="3">
    <source>
        <dbReference type="Proteomes" id="UP000516046"/>
    </source>
</evidence>
<evidence type="ECO:0000313" key="2">
    <source>
        <dbReference type="EMBL" id="QNO17441.1"/>
    </source>
</evidence>
<dbReference type="KEGG" id="caml:H6X83_10910"/>
<dbReference type="EMBL" id="CP060696">
    <property type="protein sequence ID" value="QNO17441.1"/>
    <property type="molecule type" value="Genomic_DNA"/>
</dbReference>
<dbReference type="CDD" id="cd01834">
    <property type="entry name" value="SGNH_hydrolase_like_2"/>
    <property type="match status" value="1"/>
</dbReference>
<proteinExistence type="predicted"/>
<dbReference type="Proteomes" id="UP000516046">
    <property type="component" value="Chromosome"/>
</dbReference>
<dbReference type="InterPro" id="IPR036514">
    <property type="entry name" value="SGNH_hydro_sf"/>
</dbReference>
<feature type="domain" description="SGNH hydrolase-type esterase" evidence="1">
    <location>
        <begin position="12"/>
        <end position="200"/>
    </location>
</feature>
<dbReference type="InterPro" id="IPR051532">
    <property type="entry name" value="Ester_Hydrolysis_Enzymes"/>
</dbReference>
<name>A0A7G9WFH9_9FIRM</name>
<dbReference type="PANTHER" id="PTHR30383:SF5">
    <property type="entry name" value="SGNH HYDROLASE-TYPE ESTERASE DOMAIN-CONTAINING PROTEIN"/>
    <property type="match status" value="1"/>
</dbReference>
<dbReference type="InterPro" id="IPR013830">
    <property type="entry name" value="SGNH_hydro"/>
</dbReference>
<accession>A0A7G9WFH9</accession>
<dbReference type="AlphaFoldDB" id="A0A7G9WFH9"/>
<dbReference type="SUPFAM" id="SSF52266">
    <property type="entry name" value="SGNH hydrolase"/>
    <property type="match status" value="1"/>
</dbReference>
<protein>
    <submittedName>
        <fullName evidence="2">SGNH/GDSL hydrolase family protein</fullName>
    </submittedName>
</protein>